<protein>
    <submittedName>
        <fullName evidence="4">Uncharacterized protein</fullName>
    </submittedName>
</protein>
<sequence>MPTPSPSPASASAAAPSGPPPFTTSTQYAATLAGTKKYLQDVNALIVLLTPPVSPASGATIARFVRLATSSNRFYVLALGHFPTLRKTLIQAVIGGANAGGGGPSTDDDDDDDSAAALTLPYPTKMQEHLLCCFQTYRLEAGVPHTPRREEGQEGREVVRDALLVALEVVRRYMGKERDGQGGAGTGPGSWGEVCEAADVMAAHESIHLSDTTTKRVTLDLNTGYLRSPRHIPRYRLYPGHPLYRPDFDEAHHDGKSKGSSSGDEGDWKSKLLETTITTLGSVVILGGVGFAYQRYYKSQVLSKIENAFNAGFSSLELAALVRHSDGKSPINVTGELPEAAWWIQRDEQRILDDILAGRAQGHYYLLTGEKGTGKTSMLLEGMRKANGEGVALLEAHGDPEIFRVRLGKALDFEFHEDYIGSLFSFKGPRDTTALLDIERAFNKLEKVALRRHEQQKRPLVLVINGIHLLRDDDDGKDLLELIQQRAELWSASGLITLVLSSDDYWISERLIQQATRMQVLNIPDVPRDVAVDALKRFRFKFKDEEIPNSVLHEVYSMVGGRLRFLNQVARAENMLEMCEAINRKEKIWLLNQCWILGEEMDDDVMDQQKFCAAAMVLASALVDLEENDADPTRLPQVEVHKAREIMTRADFLQQMDHINIVAIDSNAMVRADSVPMQNAFREICKEPGFKEHLEATVDRISAIESLGRTRELVLKDLVGDGEYQLAVKNPKGYDLETITMKVKPAPEES</sequence>
<name>A0A5N5DRS8_9PEZI</name>
<feature type="domain" description="AAA protein C-terminal winged helix" evidence="3">
    <location>
        <begin position="592"/>
        <end position="705"/>
    </location>
</feature>
<dbReference type="EMBL" id="VCHE01000003">
    <property type="protein sequence ID" value="KAB2580666.1"/>
    <property type="molecule type" value="Genomic_DNA"/>
</dbReference>
<dbReference type="InterPro" id="IPR041664">
    <property type="entry name" value="AAA_16"/>
</dbReference>
<feature type="region of interest" description="Disordered" evidence="1">
    <location>
        <begin position="1"/>
        <end position="22"/>
    </location>
</feature>
<dbReference type="InterPro" id="IPR056808">
    <property type="entry name" value="HTH_AAA"/>
</dbReference>
<feature type="region of interest" description="Disordered" evidence="1">
    <location>
        <begin position="248"/>
        <end position="267"/>
    </location>
</feature>
<evidence type="ECO:0000256" key="1">
    <source>
        <dbReference type="SAM" id="MobiDB-lite"/>
    </source>
</evidence>
<evidence type="ECO:0000259" key="3">
    <source>
        <dbReference type="Pfam" id="PF24913"/>
    </source>
</evidence>
<feature type="compositionally biased region" description="Basic and acidic residues" evidence="1">
    <location>
        <begin position="248"/>
        <end position="257"/>
    </location>
</feature>
<dbReference type="AlphaFoldDB" id="A0A5N5DRS8"/>
<dbReference type="Pfam" id="PF13191">
    <property type="entry name" value="AAA_16"/>
    <property type="match status" value="1"/>
</dbReference>
<comment type="caution">
    <text evidence="4">The sequence shown here is derived from an EMBL/GenBank/DDBJ whole genome shotgun (WGS) entry which is preliminary data.</text>
</comment>
<keyword evidence="5" id="KW-1185">Reference proteome</keyword>
<proteinExistence type="predicted"/>
<dbReference type="Proteomes" id="UP000325902">
    <property type="component" value="Unassembled WGS sequence"/>
</dbReference>
<evidence type="ECO:0000259" key="2">
    <source>
        <dbReference type="Pfam" id="PF13191"/>
    </source>
</evidence>
<dbReference type="SUPFAM" id="SSF52540">
    <property type="entry name" value="P-loop containing nucleoside triphosphate hydrolases"/>
    <property type="match status" value="1"/>
</dbReference>
<accession>A0A5N5DRS8</accession>
<dbReference type="InterPro" id="IPR027417">
    <property type="entry name" value="P-loop_NTPase"/>
</dbReference>
<evidence type="ECO:0000313" key="5">
    <source>
        <dbReference type="Proteomes" id="UP000325902"/>
    </source>
</evidence>
<reference evidence="4 5" key="1">
    <citation type="journal article" date="2019" name="Sci. Rep.">
        <title>A multi-omics analysis of the grapevine pathogen Lasiodiplodia theobromae reveals that temperature affects the expression of virulence- and pathogenicity-related genes.</title>
        <authorList>
            <person name="Felix C."/>
            <person name="Meneses R."/>
            <person name="Goncalves M.F.M."/>
            <person name="Tilleman L."/>
            <person name="Duarte A.S."/>
            <person name="Jorrin-Novo J.V."/>
            <person name="Van de Peer Y."/>
            <person name="Deforce D."/>
            <person name="Van Nieuwerburgh F."/>
            <person name="Esteves A.C."/>
            <person name="Alves A."/>
        </authorList>
    </citation>
    <scope>NUCLEOTIDE SEQUENCE [LARGE SCALE GENOMIC DNA]</scope>
    <source>
        <strain evidence="4 5">LA-SOL3</strain>
    </source>
</reference>
<feature type="domain" description="Orc1-like AAA ATPase" evidence="2">
    <location>
        <begin position="346"/>
        <end position="489"/>
    </location>
</feature>
<gene>
    <name evidence="4" type="ORF">DBV05_g810</name>
</gene>
<dbReference type="PANTHER" id="PTHR36168">
    <property type="entry name" value="CHROMOSOME 1, WHOLE GENOME SHOTGUN SEQUENCE"/>
    <property type="match status" value="1"/>
</dbReference>
<evidence type="ECO:0000313" key="4">
    <source>
        <dbReference type="EMBL" id="KAB2580666.1"/>
    </source>
</evidence>
<dbReference type="Pfam" id="PF24913">
    <property type="entry name" value="WHD_AAA_fung"/>
    <property type="match status" value="1"/>
</dbReference>
<dbReference type="OrthoDB" id="511599at2759"/>
<organism evidence="4 5">
    <name type="scientific">Lasiodiplodia theobromae</name>
    <dbReference type="NCBI Taxonomy" id="45133"/>
    <lineage>
        <taxon>Eukaryota</taxon>
        <taxon>Fungi</taxon>
        <taxon>Dikarya</taxon>
        <taxon>Ascomycota</taxon>
        <taxon>Pezizomycotina</taxon>
        <taxon>Dothideomycetes</taxon>
        <taxon>Dothideomycetes incertae sedis</taxon>
        <taxon>Botryosphaeriales</taxon>
        <taxon>Botryosphaeriaceae</taxon>
        <taxon>Lasiodiplodia</taxon>
    </lineage>
</organism>
<dbReference type="Gene3D" id="3.40.50.300">
    <property type="entry name" value="P-loop containing nucleotide triphosphate hydrolases"/>
    <property type="match status" value="1"/>
</dbReference>
<dbReference type="PANTHER" id="PTHR36168:SF4">
    <property type="entry name" value="ORC1-LIKE AAA ATPASE DOMAIN-CONTAINING PROTEIN"/>
    <property type="match status" value="1"/>
</dbReference>